<organism evidence="3 4">
    <name type="scientific">Aeromonas phage LAh_6</name>
    <dbReference type="NCBI Taxonomy" id="2591030"/>
    <lineage>
        <taxon>Viruses</taxon>
        <taxon>Duplodnaviria</taxon>
        <taxon>Heunggongvirae</taxon>
        <taxon>Uroviricota</taxon>
        <taxon>Caudoviricetes</taxon>
        <taxon>Grimontviridae</taxon>
        <taxon>Lahexavirus</taxon>
        <taxon>Lahexavirus LAh6</taxon>
    </lineage>
</organism>
<dbReference type="GO" id="GO:0005524">
    <property type="term" value="F:ATP binding"/>
    <property type="evidence" value="ECO:0007669"/>
    <property type="project" value="InterPro"/>
</dbReference>
<dbReference type="Proteomes" id="UP000319466">
    <property type="component" value="Segment"/>
</dbReference>
<evidence type="ECO:0000259" key="2">
    <source>
        <dbReference type="PROSITE" id="PS50975"/>
    </source>
</evidence>
<reference evidence="3 4" key="1">
    <citation type="submission" date="2019-04" db="EMBL/GenBank/DDBJ databases">
        <title>Novel bacteriophages capable of disrupting biofilms from clinical strains of Aeromonas hydrophila with intrinsic antibiotic resistance.</title>
        <authorList>
            <person name="Kabwe M."/>
            <person name="Brown T.L."/>
            <person name="Speirs L."/>
            <person name="Ku H."/>
            <person name="Leach M."/>
            <person name="Chan H.T."/>
            <person name="Petrovski S."/>
            <person name="Lock P."/>
            <person name="Tucci J."/>
        </authorList>
    </citation>
    <scope>NUCLEOTIDE SEQUENCE [LARGE SCALE GENOMIC DNA]</scope>
</reference>
<dbReference type="GO" id="GO:0046872">
    <property type="term" value="F:metal ion binding"/>
    <property type="evidence" value="ECO:0007669"/>
    <property type="project" value="InterPro"/>
</dbReference>
<proteinExistence type="predicted"/>
<dbReference type="EMBL" id="MK838112">
    <property type="protein sequence ID" value="QDH46497.1"/>
    <property type="molecule type" value="Genomic_DNA"/>
</dbReference>
<dbReference type="InterPro" id="IPR011761">
    <property type="entry name" value="ATP-grasp"/>
</dbReference>
<dbReference type="PROSITE" id="PS50975">
    <property type="entry name" value="ATP_GRASP"/>
    <property type="match status" value="1"/>
</dbReference>
<accession>A0A513ZZP0</accession>
<feature type="region of interest" description="Disordered" evidence="1">
    <location>
        <begin position="325"/>
        <end position="345"/>
    </location>
</feature>
<keyword evidence="4" id="KW-1185">Reference proteome</keyword>
<sequence>MLIRGYTMSTIRIYPYGPSESARILKEGLSETFPNTAVLRREGSRYRPREGHFLINYGSSEVNMDMRGLNVFNRPEHIRNASNKIRAFEAFQAANVPTVEWTTDTNEATTWMGDNATIYSRTRLQGHSGEGIVVCRRQAVENMGNLFPTSETLVNAPLYTKGIEGNRNEVRVHVAFGRVILEQKKKRVEGYRDLPHYSNVVRNHSTGWIYATENLNIPQVVRDTAIRAVAALNLDFGAVDIIYKGRTTFEVYVLEVNTAPGLSGESSRVAYVRAFTDRINGVEPAETPEPAVVANQEPVVAQEANHVQEVQPAVVEEVQVAPAAVQRSASQPRTAERPQRPNAQEARSALIEGHFYVVHHTPSETRMVVVYQNSEMWPCGVEMGIPPTECRIIREINIED</sequence>
<dbReference type="GO" id="GO:0018169">
    <property type="term" value="F:ribosomal S6-glutamic acid ligase activity"/>
    <property type="evidence" value="ECO:0007669"/>
    <property type="project" value="TreeGrafter"/>
</dbReference>
<dbReference type="SUPFAM" id="SSF56059">
    <property type="entry name" value="Glutathione synthetase ATP-binding domain-like"/>
    <property type="match status" value="1"/>
</dbReference>
<evidence type="ECO:0000256" key="1">
    <source>
        <dbReference type="SAM" id="MobiDB-lite"/>
    </source>
</evidence>
<gene>
    <name evidence="3" type="ORF">LAh6_106</name>
</gene>
<feature type="domain" description="ATP-grasp" evidence="2">
    <location>
        <begin position="88"/>
        <end position="293"/>
    </location>
</feature>
<name>A0A513ZZP0_9CAUD</name>
<protein>
    <submittedName>
        <fullName evidence="3">Putative ATP-grasp enzyme</fullName>
    </submittedName>
</protein>
<dbReference type="PANTHER" id="PTHR21621">
    <property type="entry name" value="RIBOSOMAL PROTEIN S6 MODIFICATION PROTEIN"/>
    <property type="match status" value="1"/>
</dbReference>
<evidence type="ECO:0000313" key="3">
    <source>
        <dbReference type="EMBL" id="QDH46497.1"/>
    </source>
</evidence>
<evidence type="ECO:0000313" key="4">
    <source>
        <dbReference type="Proteomes" id="UP000319466"/>
    </source>
</evidence>
<dbReference type="PANTHER" id="PTHR21621:SF0">
    <property type="entry name" value="BETA-CITRYLGLUTAMATE SYNTHASE B-RELATED"/>
    <property type="match status" value="1"/>
</dbReference>
<dbReference type="GO" id="GO:0009432">
    <property type="term" value="P:SOS response"/>
    <property type="evidence" value="ECO:0007669"/>
    <property type="project" value="TreeGrafter"/>
</dbReference>
<dbReference type="Gene3D" id="3.30.470.20">
    <property type="entry name" value="ATP-grasp fold, B domain"/>
    <property type="match status" value="1"/>
</dbReference>